<name>A0ABP6W3V2_9PSEU</name>
<dbReference type="InterPro" id="IPR039422">
    <property type="entry name" value="MarR/SlyA-like"/>
</dbReference>
<dbReference type="PROSITE" id="PS50995">
    <property type="entry name" value="HTH_MARR_2"/>
    <property type="match status" value="1"/>
</dbReference>
<comment type="caution">
    <text evidence="2">The sequence shown here is derived from an EMBL/GenBank/DDBJ whole genome shotgun (WGS) entry which is preliminary data.</text>
</comment>
<dbReference type="RefSeq" id="WP_344859968.1">
    <property type="nucleotide sequence ID" value="NZ_BAAAZN010000005.1"/>
</dbReference>
<dbReference type="PRINTS" id="PR00598">
    <property type="entry name" value="HTHMARR"/>
</dbReference>
<accession>A0ABP6W3V2</accession>
<gene>
    <name evidence="2" type="ORF">GCM10022222_30130</name>
</gene>
<feature type="domain" description="HTH marR-type" evidence="1">
    <location>
        <begin position="11"/>
        <end position="147"/>
    </location>
</feature>
<evidence type="ECO:0000259" key="1">
    <source>
        <dbReference type="PROSITE" id="PS50995"/>
    </source>
</evidence>
<reference evidence="3" key="1">
    <citation type="journal article" date="2019" name="Int. J. Syst. Evol. Microbiol.">
        <title>The Global Catalogue of Microorganisms (GCM) 10K type strain sequencing project: providing services to taxonomists for standard genome sequencing and annotation.</title>
        <authorList>
            <consortium name="The Broad Institute Genomics Platform"/>
            <consortium name="The Broad Institute Genome Sequencing Center for Infectious Disease"/>
            <person name="Wu L."/>
            <person name="Ma J."/>
        </authorList>
    </citation>
    <scope>NUCLEOTIDE SEQUENCE [LARGE SCALE GENOMIC DNA]</scope>
    <source>
        <strain evidence="3">JCM 16898</strain>
    </source>
</reference>
<dbReference type="InterPro" id="IPR036388">
    <property type="entry name" value="WH-like_DNA-bd_sf"/>
</dbReference>
<sequence length="161" mass="17899">MLNRAPLTSAEQAVWRPLARIITVLPRAIEDQFEQDNGISMTDYTVLVSLSEAAAERLRLTDLAKVTALSLSRISRVVESLERRGLVRKVKCPQDRRAAHATLTDEGHAKLAAAYPGHLDRVRTYLFDHLLPEEVEAAGPILARLAAALEQPEARRRKQSA</sequence>
<dbReference type="Pfam" id="PF01047">
    <property type="entry name" value="MarR"/>
    <property type="match status" value="1"/>
</dbReference>
<evidence type="ECO:0000313" key="2">
    <source>
        <dbReference type="EMBL" id="GAA3544422.1"/>
    </source>
</evidence>
<dbReference type="EMBL" id="BAAAZN010000005">
    <property type="protein sequence ID" value="GAA3544422.1"/>
    <property type="molecule type" value="Genomic_DNA"/>
</dbReference>
<dbReference type="SUPFAM" id="SSF46785">
    <property type="entry name" value="Winged helix' DNA-binding domain"/>
    <property type="match status" value="1"/>
</dbReference>
<dbReference type="InterPro" id="IPR000835">
    <property type="entry name" value="HTH_MarR-typ"/>
</dbReference>
<protein>
    <submittedName>
        <fullName evidence="2">MarR family winged helix-turn-helix transcriptional regulator</fullName>
    </submittedName>
</protein>
<dbReference type="Gene3D" id="1.10.10.10">
    <property type="entry name" value="Winged helix-like DNA-binding domain superfamily/Winged helix DNA-binding domain"/>
    <property type="match status" value="1"/>
</dbReference>
<evidence type="ECO:0000313" key="3">
    <source>
        <dbReference type="Proteomes" id="UP001500689"/>
    </source>
</evidence>
<proteinExistence type="predicted"/>
<dbReference type="PANTHER" id="PTHR33164">
    <property type="entry name" value="TRANSCRIPTIONAL REGULATOR, MARR FAMILY"/>
    <property type="match status" value="1"/>
</dbReference>
<dbReference type="SMART" id="SM00347">
    <property type="entry name" value="HTH_MARR"/>
    <property type="match status" value="1"/>
</dbReference>
<keyword evidence="3" id="KW-1185">Reference proteome</keyword>
<dbReference type="Proteomes" id="UP001500689">
    <property type="component" value="Unassembled WGS sequence"/>
</dbReference>
<organism evidence="2 3">
    <name type="scientific">Amycolatopsis ultiminotia</name>
    <dbReference type="NCBI Taxonomy" id="543629"/>
    <lineage>
        <taxon>Bacteria</taxon>
        <taxon>Bacillati</taxon>
        <taxon>Actinomycetota</taxon>
        <taxon>Actinomycetes</taxon>
        <taxon>Pseudonocardiales</taxon>
        <taxon>Pseudonocardiaceae</taxon>
        <taxon>Amycolatopsis</taxon>
    </lineage>
</organism>
<dbReference type="PANTHER" id="PTHR33164:SF99">
    <property type="entry name" value="MARR FAMILY REGULATORY PROTEIN"/>
    <property type="match status" value="1"/>
</dbReference>
<dbReference type="InterPro" id="IPR036390">
    <property type="entry name" value="WH_DNA-bd_sf"/>
</dbReference>